<feature type="region of interest" description="Disordered" evidence="1">
    <location>
        <begin position="445"/>
        <end position="468"/>
    </location>
</feature>
<dbReference type="AlphaFoldDB" id="A0A8K0XNN4"/>
<evidence type="ECO:0000256" key="1">
    <source>
        <dbReference type="SAM" id="MobiDB-lite"/>
    </source>
</evidence>
<dbReference type="Proteomes" id="UP000813824">
    <property type="component" value="Unassembled WGS sequence"/>
</dbReference>
<accession>A0A8K0XNN4</accession>
<feature type="compositionally biased region" description="Polar residues" evidence="1">
    <location>
        <begin position="453"/>
        <end position="462"/>
    </location>
</feature>
<reference evidence="2" key="1">
    <citation type="journal article" date="2021" name="New Phytol.">
        <title>Evolutionary innovations through gain and loss of genes in the ectomycorrhizal Boletales.</title>
        <authorList>
            <person name="Wu G."/>
            <person name="Miyauchi S."/>
            <person name="Morin E."/>
            <person name="Kuo A."/>
            <person name="Drula E."/>
            <person name="Varga T."/>
            <person name="Kohler A."/>
            <person name="Feng B."/>
            <person name="Cao Y."/>
            <person name="Lipzen A."/>
            <person name="Daum C."/>
            <person name="Hundley H."/>
            <person name="Pangilinan J."/>
            <person name="Johnson J."/>
            <person name="Barry K."/>
            <person name="LaButti K."/>
            <person name="Ng V."/>
            <person name="Ahrendt S."/>
            <person name="Min B."/>
            <person name="Choi I.G."/>
            <person name="Park H."/>
            <person name="Plett J.M."/>
            <person name="Magnuson J."/>
            <person name="Spatafora J.W."/>
            <person name="Nagy L.G."/>
            <person name="Henrissat B."/>
            <person name="Grigoriev I.V."/>
            <person name="Yang Z.L."/>
            <person name="Xu J."/>
            <person name="Martin F.M."/>
        </authorList>
    </citation>
    <scope>NUCLEOTIDE SEQUENCE</scope>
    <source>
        <strain evidence="2">KKN 215</strain>
    </source>
</reference>
<keyword evidence="3" id="KW-1185">Reference proteome</keyword>
<organism evidence="2 3">
    <name type="scientific">Cristinia sonorae</name>
    <dbReference type="NCBI Taxonomy" id="1940300"/>
    <lineage>
        <taxon>Eukaryota</taxon>
        <taxon>Fungi</taxon>
        <taxon>Dikarya</taxon>
        <taxon>Basidiomycota</taxon>
        <taxon>Agaricomycotina</taxon>
        <taxon>Agaricomycetes</taxon>
        <taxon>Agaricomycetidae</taxon>
        <taxon>Agaricales</taxon>
        <taxon>Pleurotineae</taxon>
        <taxon>Stephanosporaceae</taxon>
        <taxon>Cristinia</taxon>
    </lineage>
</organism>
<gene>
    <name evidence="2" type="ORF">BXZ70DRAFT_908223</name>
</gene>
<evidence type="ECO:0000313" key="3">
    <source>
        <dbReference type="Proteomes" id="UP000813824"/>
    </source>
</evidence>
<evidence type="ECO:0000313" key="2">
    <source>
        <dbReference type="EMBL" id="KAH8096969.1"/>
    </source>
</evidence>
<feature type="compositionally biased region" description="Acidic residues" evidence="1">
    <location>
        <begin position="289"/>
        <end position="298"/>
    </location>
</feature>
<feature type="region of interest" description="Disordered" evidence="1">
    <location>
        <begin position="234"/>
        <end position="306"/>
    </location>
</feature>
<dbReference type="EMBL" id="JAEVFJ010000021">
    <property type="protein sequence ID" value="KAH8096969.1"/>
    <property type="molecule type" value="Genomic_DNA"/>
</dbReference>
<protein>
    <submittedName>
        <fullName evidence="2">Uncharacterized protein</fullName>
    </submittedName>
</protein>
<proteinExistence type="predicted"/>
<sequence>MPSTAPTTELQTEELALATIALRIQAALKYQPAKEAPEFKEWNQGMREEYNMLKQVATSKDTRAPTLCAALAHMFNTSTTFQQDIFDHALGKFNNEVGLEGSTLYSSLPRGINEDLGANQWWLRVLKSKQPQPSNSLAVAAVVHAREQLARYKLTPKTGFTAAELDQINVDVSQVGPLTRAEQGYILQVLRLYPAAVLTYAQAQRYLIQWHKDNFKAAATGVPQLARHASLPGRILSKQPSSNPPQAHHTRTVSGVKRRMDDVADRTGSSESGDGMPGERAGKRARLDEGDEGQDDTEPVAAHTGPIPTSKYIAAKVPSRHVRLSTAFHAKMACDDARRSLVERLVQGKDIFLPAEDSQWSVPGTRRYPCGVTFVQGVNEPAHTFRFRRLQYIFNNAIENALADFYGGWRARAAVTTGEELFEAQFALRRLISGRTNASVQAELPSPAARALPQSSTPSQTVFPGGRSEASGGAASILQAVPPFADFCFPGVCQHGEQGVMGVTSPPPPGQGVYSTIILVYTFYSTTCVIIENINSTTHQY</sequence>
<comment type="caution">
    <text evidence="2">The sequence shown here is derived from an EMBL/GenBank/DDBJ whole genome shotgun (WGS) entry which is preliminary data.</text>
</comment>
<name>A0A8K0XNN4_9AGAR</name>